<dbReference type="AlphaFoldDB" id="A0A9P1KHM8"/>
<gene>
    <name evidence="1" type="ORF">ARTHRO_50168</name>
</gene>
<proteinExistence type="predicted"/>
<sequence length="47" mass="5092">MVKKILIKPYQFLGILPQITKIIQLIQPSATSFGPPNSGGFLIVPSP</sequence>
<reference evidence="1 2" key="1">
    <citation type="submission" date="2014-02" db="EMBL/GenBank/DDBJ databases">
        <authorList>
            <person name="Genoscope - CEA"/>
        </authorList>
    </citation>
    <scope>NUCLEOTIDE SEQUENCE [LARGE SCALE GENOMIC DNA]</scope>
    <source>
        <strain evidence="1 2">PCC 8005</strain>
    </source>
</reference>
<dbReference type="EMBL" id="FO818640">
    <property type="protein sequence ID" value="CDM97200.1"/>
    <property type="molecule type" value="Genomic_DNA"/>
</dbReference>
<organism evidence="1 2">
    <name type="scientific">Limnospira indica PCC 8005</name>
    <dbReference type="NCBI Taxonomy" id="376219"/>
    <lineage>
        <taxon>Bacteria</taxon>
        <taxon>Bacillati</taxon>
        <taxon>Cyanobacteriota</taxon>
        <taxon>Cyanophyceae</taxon>
        <taxon>Oscillatoriophycideae</taxon>
        <taxon>Oscillatoriales</taxon>
        <taxon>Sirenicapillariaceae</taxon>
        <taxon>Limnospira</taxon>
    </lineage>
</organism>
<keyword evidence="2" id="KW-1185">Reference proteome</keyword>
<accession>A0A9P1KHM8</accession>
<evidence type="ECO:0000313" key="1">
    <source>
        <dbReference type="EMBL" id="CDM97200.1"/>
    </source>
</evidence>
<dbReference type="Proteomes" id="UP000032946">
    <property type="component" value="Chromosome"/>
</dbReference>
<name>A0A9P1KHM8_9CYAN</name>
<evidence type="ECO:0000313" key="2">
    <source>
        <dbReference type="Proteomes" id="UP000032946"/>
    </source>
</evidence>
<protein>
    <submittedName>
        <fullName evidence="1">Uncharacterized protein</fullName>
    </submittedName>
</protein>